<dbReference type="Proteomes" id="UP000188532">
    <property type="component" value="Unassembled WGS sequence"/>
</dbReference>
<gene>
    <name evidence="3" type="ORF">BZL29_7208</name>
    <name evidence="2" type="ORF">BZL30_8655</name>
</gene>
<evidence type="ECO:0000313" key="2">
    <source>
        <dbReference type="EMBL" id="OOK65655.1"/>
    </source>
</evidence>
<evidence type="ECO:0000313" key="4">
    <source>
        <dbReference type="Proteomes" id="UP000188532"/>
    </source>
</evidence>
<accession>A0A1V3WJM4</accession>
<sequence>MSPALGTNDFPEALAEHGGRRGVTGFSSSMRQAGRGFPSSTTSKARSHRV</sequence>
<organism evidence="3 4">
    <name type="scientific">Mycobacterium kansasii</name>
    <dbReference type="NCBI Taxonomy" id="1768"/>
    <lineage>
        <taxon>Bacteria</taxon>
        <taxon>Bacillati</taxon>
        <taxon>Actinomycetota</taxon>
        <taxon>Actinomycetes</taxon>
        <taxon>Mycobacteriales</taxon>
        <taxon>Mycobacteriaceae</taxon>
        <taxon>Mycobacterium</taxon>
    </lineage>
</organism>
<feature type="region of interest" description="Disordered" evidence="1">
    <location>
        <begin position="1"/>
        <end position="50"/>
    </location>
</feature>
<evidence type="ECO:0000256" key="1">
    <source>
        <dbReference type="SAM" id="MobiDB-lite"/>
    </source>
</evidence>
<name>A0A1V3WJM4_MYCKA</name>
<comment type="caution">
    <text evidence="3">The sequence shown here is derived from an EMBL/GenBank/DDBJ whole genome shotgun (WGS) entry which is preliminary data.</text>
</comment>
<evidence type="ECO:0000313" key="3">
    <source>
        <dbReference type="EMBL" id="OOK67052.1"/>
    </source>
</evidence>
<dbReference type="AlphaFoldDB" id="A0A1V3WJM4"/>
<proteinExistence type="predicted"/>
<reference evidence="4 5" key="1">
    <citation type="submission" date="2017-02" db="EMBL/GenBank/DDBJ databases">
        <title>Complete genome sequences of Mycobacterium kansasii strains isolated from rhesus macaques.</title>
        <authorList>
            <person name="Panda A."/>
            <person name="Nagaraj S."/>
            <person name="Zhao X."/>
            <person name="Tettelin H."/>
            <person name="Detolla L.J."/>
        </authorList>
    </citation>
    <scope>NUCLEOTIDE SEQUENCE [LARGE SCALE GENOMIC DNA]</scope>
    <source>
        <strain evidence="3 4">11-3469</strain>
        <strain evidence="2 5">11-3813</strain>
    </source>
</reference>
<dbReference type="Proteomes" id="UP000189229">
    <property type="component" value="Unassembled WGS sequence"/>
</dbReference>
<evidence type="ECO:0000313" key="5">
    <source>
        <dbReference type="Proteomes" id="UP000189229"/>
    </source>
</evidence>
<dbReference type="EMBL" id="MVBM01000010">
    <property type="protein sequence ID" value="OOK65655.1"/>
    <property type="molecule type" value="Genomic_DNA"/>
</dbReference>
<dbReference type="EMBL" id="MVBN01000009">
    <property type="protein sequence ID" value="OOK67052.1"/>
    <property type="molecule type" value="Genomic_DNA"/>
</dbReference>
<protein>
    <submittedName>
        <fullName evidence="3">Uncharacterized protein</fullName>
    </submittedName>
</protein>